<dbReference type="Gene3D" id="1.10.10.10">
    <property type="entry name" value="Winged helix-like DNA-binding domain superfamily/Winged helix DNA-binding domain"/>
    <property type="match status" value="1"/>
</dbReference>
<organism evidence="1">
    <name type="scientific">hydrothermal vent metagenome</name>
    <dbReference type="NCBI Taxonomy" id="652676"/>
    <lineage>
        <taxon>unclassified sequences</taxon>
        <taxon>metagenomes</taxon>
        <taxon>ecological metagenomes</taxon>
    </lineage>
</organism>
<reference evidence="1" key="1">
    <citation type="submission" date="2018-06" db="EMBL/GenBank/DDBJ databases">
        <authorList>
            <person name="Zhirakovskaya E."/>
        </authorList>
    </citation>
    <scope>NUCLEOTIDE SEQUENCE</scope>
</reference>
<accession>A0A3B0U378</accession>
<gene>
    <name evidence="1" type="ORF">MNBD_ALPHA12-1995</name>
</gene>
<sequence>MLPMAYDLSQTTLYRLIEAGQLARNSLLRPLAELGLAAGDDAIILALPKSEAVSIKMLCAGVGLDADSLELRLERLVSLGMVRRIMIEGEVVSDVALSEQGSKVQKKLRAYWQELEEALMGELKPKQQRRLEAIMTRFTNLLAL</sequence>
<dbReference type="EMBL" id="UOEO01000215">
    <property type="protein sequence ID" value="VAW22823.1"/>
    <property type="molecule type" value="Genomic_DNA"/>
</dbReference>
<proteinExistence type="predicted"/>
<dbReference type="SUPFAM" id="SSF46785">
    <property type="entry name" value="Winged helix' DNA-binding domain"/>
    <property type="match status" value="1"/>
</dbReference>
<dbReference type="InterPro" id="IPR036388">
    <property type="entry name" value="WH-like_DNA-bd_sf"/>
</dbReference>
<protein>
    <recommendedName>
        <fullName evidence="2">HTH marR-type domain-containing protein</fullName>
    </recommendedName>
</protein>
<evidence type="ECO:0000313" key="1">
    <source>
        <dbReference type="EMBL" id="VAW22823.1"/>
    </source>
</evidence>
<dbReference type="AlphaFoldDB" id="A0A3B0U378"/>
<dbReference type="InterPro" id="IPR036390">
    <property type="entry name" value="WH_DNA-bd_sf"/>
</dbReference>
<evidence type="ECO:0008006" key="2">
    <source>
        <dbReference type="Google" id="ProtNLM"/>
    </source>
</evidence>
<name>A0A3B0U378_9ZZZZ</name>